<feature type="transmembrane region" description="Helical" evidence="1">
    <location>
        <begin position="1035"/>
        <end position="1056"/>
    </location>
</feature>
<dbReference type="PANTHER" id="PTHR32063">
    <property type="match status" value="1"/>
</dbReference>
<dbReference type="Gene3D" id="1.20.1640.10">
    <property type="entry name" value="Multidrug efflux transporter AcrB transmembrane domain"/>
    <property type="match status" value="3"/>
</dbReference>
<keyword evidence="1" id="KW-0812">Transmembrane</keyword>
<dbReference type="AlphaFoldDB" id="A0A518CT29"/>
<keyword evidence="1" id="KW-0472">Membrane</keyword>
<feature type="transmembrane region" description="Helical" evidence="1">
    <location>
        <begin position="941"/>
        <end position="958"/>
    </location>
</feature>
<reference evidence="2 3" key="1">
    <citation type="submission" date="2019-02" db="EMBL/GenBank/DDBJ databases">
        <title>Deep-cultivation of Planctomycetes and their phenomic and genomic characterization uncovers novel biology.</title>
        <authorList>
            <person name="Wiegand S."/>
            <person name="Jogler M."/>
            <person name="Boedeker C."/>
            <person name="Pinto D."/>
            <person name="Vollmers J."/>
            <person name="Rivas-Marin E."/>
            <person name="Kohn T."/>
            <person name="Peeters S.H."/>
            <person name="Heuer A."/>
            <person name="Rast P."/>
            <person name="Oberbeckmann S."/>
            <person name="Bunk B."/>
            <person name="Jeske O."/>
            <person name="Meyerdierks A."/>
            <person name="Storesund J.E."/>
            <person name="Kallscheuer N."/>
            <person name="Luecker S."/>
            <person name="Lage O.M."/>
            <person name="Pohl T."/>
            <person name="Merkel B.J."/>
            <person name="Hornburger P."/>
            <person name="Mueller R.-W."/>
            <person name="Bruemmer F."/>
            <person name="Labrenz M."/>
            <person name="Spormann A.M."/>
            <person name="Op den Camp H."/>
            <person name="Overmann J."/>
            <person name="Amann R."/>
            <person name="Jetten M.S.M."/>
            <person name="Mascher T."/>
            <person name="Medema M.H."/>
            <person name="Devos D.P."/>
            <person name="Kaster A.-K."/>
            <person name="Ovreas L."/>
            <person name="Rohde M."/>
            <person name="Galperin M.Y."/>
            <person name="Jogler C."/>
        </authorList>
    </citation>
    <scope>NUCLEOTIDE SEQUENCE [LARGE SCALE GENOMIC DNA]</scope>
    <source>
        <strain evidence="2 3">Pla110</strain>
    </source>
</reference>
<dbReference type="InterPro" id="IPR027463">
    <property type="entry name" value="AcrB_DN_DC_subdom"/>
</dbReference>
<evidence type="ECO:0000313" key="2">
    <source>
        <dbReference type="EMBL" id="QDU82365.1"/>
    </source>
</evidence>
<feature type="transmembrane region" description="Helical" evidence="1">
    <location>
        <begin position="432"/>
        <end position="457"/>
    </location>
</feature>
<protein>
    <submittedName>
        <fullName evidence="2">Efflux pump membrane transporter BepE</fullName>
    </submittedName>
</protein>
<gene>
    <name evidence="2" type="primary">bepE_4</name>
    <name evidence="2" type="ORF">Pla110_41200</name>
</gene>
<keyword evidence="3" id="KW-1185">Reference proteome</keyword>
<dbReference type="GO" id="GO:0005886">
    <property type="term" value="C:plasma membrane"/>
    <property type="evidence" value="ECO:0007669"/>
    <property type="project" value="TreeGrafter"/>
</dbReference>
<dbReference type="EMBL" id="CP036281">
    <property type="protein sequence ID" value="QDU82365.1"/>
    <property type="molecule type" value="Genomic_DNA"/>
</dbReference>
<evidence type="ECO:0000313" key="3">
    <source>
        <dbReference type="Proteomes" id="UP000317178"/>
    </source>
</evidence>
<dbReference type="Gene3D" id="3.30.70.1320">
    <property type="entry name" value="Multidrug efflux transporter AcrB pore domain like"/>
    <property type="match status" value="2"/>
</dbReference>
<feature type="transmembrane region" description="Helical" evidence="1">
    <location>
        <begin position="965"/>
        <end position="985"/>
    </location>
</feature>
<feature type="transmembrane region" description="Helical" evidence="1">
    <location>
        <begin position="591"/>
        <end position="613"/>
    </location>
</feature>
<sequence>MSLPSFSVRNSVLVNMLMIVVLVAGAFFSLSLVREMFPEVRASKLMIQAVYPGVQPEEIQKTVTIKFEEKVKDIEGIEKIESTVSEGFSLTVLTLFNEVDDINAVLDEVKNELDSIPDIPQDVEKTVRKFEPKLPVISIAVYGDGTESDRKQAVRDIKDELRQLPGVSEIELEGIRDDEISVEIRPERLLEYNITFEEIATAIGRSNLDVSGGQLKGDRASVAVRTIGEETRGRDIEDLIVRTEPDGTGILLSDVAIIHDHFVDVELENYFNNKPAAYCTIYKTPSQDAIQIASLVKAYVAGKTGQEFDYYGYEESLDRPWYSKPFGIIGAGTSYVANVLGGRPDPMATYREMRQQPFNHHFEIALHTDLSRFVEGRLDLMTRNGLNGLILVLISLNLFLNWRVAFWASIGLPVSFLGTFIVMWAFGVTINLLSLFGLIIVLGIIVDDAIVIGENIYRHVEEGMAPIRAAVVGAEEVMWPVTVAVITTIAAFSPLFFIQGQIGDFMGQLPLVVLAALSVSLVEALLILPAHLAHLPRLKDKDGNPIDRTPKNMGIVRRSYSKFVSGRDRFVHGVLAGLYERFLRLTLRWRYLTVTLGVCTSVLAYGLLAGGIVQDVLIQKMDSETIICNLEMPIGVRTEVVKEQISKISEFVKQAPEVVNVRMNIGRAYDIAGAGAVGSDDQSHVGQLVIELLAADAREAKDGRSSEELLNEFRKMSSNLPGVNSIVWQAISGGPGGKAIEIKIASENRDYLEPVAIRLKKELAGYAGVFDIDDDFDRGKREAQIRLLEAARPTGITVTDLGNHVRSAIYGKEAKRFSRNREDIKIMVRYPEEFRNNIYNLEAMYLPTGTNYQDRGWIPFSEVAQLEESESFTTLNRTDMKPSISVFADVKEQDGTANIADIIGEIKKTFSAEVAPEYPGTELQFLGNFEERTKSFASLRIAFPVALLLIYLCLAALFRSYFQPLVVMMAIPFGIQGAIFGHWLTDNPFTMLSRIGCVALTGIIVNDSLVLVDFINARIRAGLSEMEATISGARLRLRAILLTTLTTVAGLTPLMFETSFQAAFLIPMAVTLTFGLVFATILTLIIVPAINMIYFDFVKLGLRMAGKDVDRVADFLQEHEDKLKALDEEEPIRPVT</sequence>
<accession>A0A518CT29</accession>
<dbReference type="SUPFAM" id="SSF82693">
    <property type="entry name" value="Multidrug efflux transporter AcrB pore domain, PN1, PN2, PC1 and PC2 subdomains"/>
    <property type="match status" value="2"/>
</dbReference>
<feature type="transmembrane region" description="Helical" evidence="1">
    <location>
        <begin position="12"/>
        <end position="33"/>
    </location>
</feature>
<dbReference type="PANTHER" id="PTHR32063:SF33">
    <property type="entry name" value="RND SUPERFAMILY EFFLUX PUMP PERMEASE COMPONENT"/>
    <property type="match status" value="1"/>
</dbReference>
<dbReference type="SUPFAM" id="SSF82714">
    <property type="entry name" value="Multidrug efflux transporter AcrB TolC docking domain, DN and DC subdomains"/>
    <property type="match status" value="2"/>
</dbReference>
<feature type="transmembrane region" description="Helical" evidence="1">
    <location>
        <begin position="509"/>
        <end position="532"/>
    </location>
</feature>
<dbReference type="SUPFAM" id="SSF82866">
    <property type="entry name" value="Multidrug efflux transporter AcrB transmembrane domain"/>
    <property type="match status" value="2"/>
</dbReference>
<keyword evidence="1" id="KW-1133">Transmembrane helix</keyword>
<feature type="transmembrane region" description="Helical" evidence="1">
    <location>
        <begin position="477"/>
        <end position="497"/>
    </location>
</feature>
<dbReference type="Gene3D" id="3.30.2090.10">
    <property type="entry name" value="Multidrug efflux transporter AcrB TolC docking domain, DN and DC subdomains"/>
    <property type="match status" value="2"/>
</dbReference>
<feature type="transmembrane region" description="Helical" evidence="1">
    <location>
        <begin position="1062"/>
        <end position="1095"/>
    </location>
</feature>
<dbReference type="PRINTS" id="PR00702">
    <property type="entry name" value="ACRIFLAVINRP"/>
</dbReference>
<evidence type="ECO:0000256" key="1">
    <source>
        <dbReference type="SAM" id="Phobius"/>
    </source>
</evidence>
<dbReference type="RefSeq" id="WP_144998482.1">
    <property type="nucleotide sequence ID" value="NZ_CP036281.1"/>
</dbReference>
<dbReference type="GO" id="GO:0042910">
    <property type="term" value="F:xenobiotic transmembrane transporter activity"/>
    <property type="evidence" value="ECO:0007669"/>
    <property type="project" value="TreeGrafter"/>
</dbReference>
<dbReference type="Gene3D" id="3.30.70.1430">
    <property type="entry name" value="Multidrug efflux transporter AcrB pore domain"/>
    <property type="match status" value="2"/>
</dbReference>
<dbReference type="InterPro" id="IPR001036">
    <property type="entry name" value="Acrflvin-R"/>
</dbReference>
<name>A0A518CT29_9PLAN</name>
<proteinExistence type="predicted"/>
<feature type="transmembrane region" description="Helical" evidence="1">
    <location>
        <begin position="991"/>
        <end position="1015"/>
    </location>
</feature>
<dbReference type="Gene3D" id="3.30.70.1440">
    <property type="entry name" value="Multidrug efflux transporter AcrB pore domain"/>
    <property type="match status" value="1"/>
</dbReference>
<dbReference type="OrthoDB" id="9806532at2"/>
<organism evidence="2 3">
    <name type="scientific">Polystyrenella longa</name>
    <dbReference type="NCBI Taxonomy" id="2528007"/>
    <lineage>
        <taxon>Bacteria</taxon>
        <taxon>Pseudomonadati</taxon>
        <taxon>Planctomycetota</taxon>
        <taxon>Planctomycetia</taxon>
        <taxon>Planctomycetales</taxon>
        <taxon>Planctomycetaceae</taxon>
        <taxon>Polystyrenella</taxon>
    </lineage>
</organism>
<dbReference type="KEGG" id="plon:Pla110_41200"/>
<dbReference type="Pfam" id="PF00873">
    <property type="entry name" value="ACR_tran"/>
    <property type="match status" value="2"/>
</dbReference>
<dbReference type="Proteomes" id="UP000317178">
    <property type="component" value="Chromosome"/>
</dbReference>